<dbReference type="EMBL" id="JACEIK010009335">
    <property type="protein sequence ID" value="MCE3052231.1"/>
    <property type="molecule type" value="Genomic_DNA"/>
</dbReference>
<gene>
    <name evidence="1" type="ORF">HAX54_051941</name>
</gene>
<keyword evidence="2" id="KW-1185">Reference proteome</keyword>
<proteinExistence type="predicted"/>
<reference evidence="1 2" key="1">
    <citation type="journal article" date="2021" name="BMC Genomics">
        <title>Datura genome reveals duplications of psychoactive alkaloid biosynthetic genes and high mutation rate following tissue culture.</title>
        <authorList>
            <person name="Rajewski A."/>
            <person name="Carter-House D."/>
            <person name="Stajich J."/>
            <person name="Litt A."/>
        </authorList>
    </citation>
    <scope>NUCLEOTIDE SEQUENCE [LARGE SCALE GENOMIC DNA]</scope>
    <source>
        <strain evidence="1">AR-01</strain>
    </source>
</reference>
<evidence type="ECO:0000313" key="1">
    <source>
        <dbReference type="EMBL" id="MCE3052231.1"/>
    </source>
</evidence>
<accession>A0ABS8WQC6</accession>
<comment type="caution">
    <text evidence="1">The sequence shown here is derived from an EMBL/GenBank/DDBJ whole genome shotgun (WGS) entry which is preliminary data.</text>
</comment>
<evidence type="ECO:0000313" key="2">
    <source>
        <dbReference type="Proteomes" id="UP000823775"/>
    </source>
</evidence>
<dbReference type="Proteomes" id="UP000823775">
    <property type="component" value="Unassembled WGS sequence"/>
</dbReference>
<name>A0ABS8WQC6_DATST</name>
<protein>
    <submittedName>
        <fullName evidence="1">Uncharacterized protein</fullName>
    </submittedName>
</protein>
<organism evidence="1 2">
    <name type="scientific">Datura stramonium</name>
    <name type="common">Jimsonweed</name>
    <name type="synonym">Common thornapple</name>
    <dbReference type="NCBI Taxonomy" id="4076"/>
    <lineage>
        <taxon>Eukaryota</taxon>
        <taxon>Viridiplantae</taxon>
        <taxon>Streptophyta</taxon>
        <taxon>Embryophyta</taxon>
        <taxon>Tracheophyta</taxon>
        <taxon>Spermatophyta</taxon>
        <taxon>Magnoliopsida</taxon>
        <taxon>eudicotyledons</taxon>
        <taxon>Gunneridae</taxon>
        <taxon>Pentapetalae</taxon>
        <taxon>asterids</taxon>
        <taxon>lamiids</taxon>
        <taxon>Solanales</taxon>
        <taxon>Solanaceae</taxon>
        <taxon>Solanoideae</taxon>
        <taxon>Datureae</taxon>
        <taxon>Datura</taxon>
    </lineage>
</organism>
<sequence length="213" mass="24064">MEVVCFRCLVEKLLMVGSVWLEWGKKEVSPGGGLPALAGARKREEEEGRGGELERVRRWFRDAVAMVTRVSPEISEGFGRLVRMVVLRERRGIQRVLRRCRCLRRRKMEILVVRQCCFAGEGEQTRKRECRLECKSPRKNGERVRAHVVFGVGCVLVVCGGFAELRWRLFGESGGGKRRCAGDRGGGFGWWRRCLVGGRWIGREGCGVSGVVP</sequence>